<comment type="cofactor">
    <cofactor evidence="1">
        <name>pyridoxal 5'-phosphate</name>
        <dbReference type="ChEBI" id="CHEBI:597326"/>
    </cofactor>
</comment>
<dbReference type="PANTHER" id="PTHR43780:SF2">
    <property type="entry name" value="1-AMINOCYCLOPROPANE-1-CARBOXYLATE DEAMINASE-RELATED"/>
    <property type="match status" value="1"/>
</dbReference>
<protein>
    <submittedName>
        <fullName evidence="5">Pyridoxal-phosphate dependent enzyme</fullName>
    </submittedName>
</protein>
<dbReference type="InterPro" id="IPR001926">
    <property type="entry name" value="TrpB-like_PALP"/>
</dbReference>
<dbReference type="Pfam" id="PF00291">
    <property type="entry name" value="PALP"/>
    <property type="match status" value="1"/>
</dbReference>
<evidence type="ECO:0000259" key="4">
    <source>
        <dbReference type="Pfam" id="PF00291"/>
    </source>
</evidence>
<dbReference type="Gene3D" id="3.40.50.1100">
    <property type="match status" value="2"/>
</dbReference>
<evidence type="ECO:0000256" key="1">
    <source>
        <dbReference type="ARBA" id="ARBA00001933"/>
    </source>
</evidence>
<name>A0A3N0V0K5_9GAMM</name>
<dbReference type="InterPro" id="IPR027278">
    <property type="entry name" value="ACCD_DCysDesulf"/>
</dbReference>
<comment type="similarity">
    <text evidence="2">Belongs to the ACC deaminase/D-cysteine desulfhydrase family.</text>
</comment>
<gene>
    <name evidence="5" type="ORF">ED208_16430</name>
</gene>
<dbReference type="EMBL" id="RJVO01000010">
    <property type="protein sequence ID" value="ROH86008.1"/>
    <property type="molecule type" value="Genomic_DNA"/>
</dbReference>
<dbReference type="AlphaFoldDB" id="A0A3N0V0K5"/>
<accession>A0A3N0V0K5</accession>
<dbReference type="Proteomes" id="UP000282106">
    <property type="component" value="Unassembled WGS sequence"/>
</dbReference>
<sequence>MEGSRLRIADCGLRHFSMSWPALLALTPASSEHRPQPSPPCPMSAYPLFDAHPRLAALPRAGIFQTPTAVRALPGYDGAWVKRDDLSNSEFGGNKIRKLDLLLGEAQAQRRRCLLAFGYSGSNFVAASAWHGRRLGLDTIGLLLPQAGAPYVADNLATCAAAGAELALGQSSAGLVSQALARSLRRLATQGRWPYWMPPGGSTPLGALGFVNAAYELRAQIEAGLCPEPERITVAFSSMGTVAGLAIGLALAGLRSRVVAVQVVSTQFATPAKLDRLIAQTQALLRRYDPAIPTRAAAVEIRTEFYGQDYAVPTAATTAAMQAFQQASGARGDSAYSGKALAGYYADLQRGLPGPSLYWHTFNAERRPRGVSPLPPERLRGYLLGDRC</sequence>
<comment type="caution">
    <text evidence="5">The sequence shown here is derived from an EMBL/GenBank/DDBJ whole genome shotgun (WGS) entry which is preliminary data.</text>
</comment>
<reference evidence="5 6" key="1">
    <citation type="submission" date="2018-10" db="EMBL/GenBank/DDBJ databases">
        <authorList>
            <person name="Chen W.-M."/>
        </authorList>
    </citation>
    <scope>NUCLEOTIDE SEQUENCE [LARGE SCALE GENOMIC DNA]</scope>
    <source>
        <strain evidence="5 6">THS-13</strain>
    </source>
</reference>
<evidence type="ECO:0000313" key="6">
    <source>
        <dbReference type="Proteomes" id="UP000282106"/>
    </source>
</evidence>
<keyword evidence="3" id="KW-0663">Pyridoxal phosphate</keyword>
<evidence type="ECO:0000256" key="2">
    <source>
        <dbReference type="ARBA" id="ARBA00008639"/>
    </source>
</evidence>
<proteinExistence type="inferred from homology"/>
<dbReference type="SUPFAM" id="SSF53686">
    <property type="entry name" value="Tryptophan synthase beta subunit-like PLP-dependent enzymes"/>
    <property type="match status" value="1"/>
</dbReference>
<dbReference type="InterPro" id="IPR036052">
    <property type="entry name" value="TrpB-like_PALP_sf"/>
</dbReference>
<evidence type="ECO:0000313" key="5">
    <source>
        <dbReference type="EMBL" id="ROH86008.1"/>
    </source>
</evidence>
<dbReference type="FunCoup" id="A0A3N0V0K5">
    <property type="interactions" value="329"/>
</dbReference>
<feature type="domain" description="Tryptophan synthase beta chain-like PALP" evidence="4">
    <location>
        <begin position="65"/>
        <end position="349"/>
    </location>
</feature>
<evidence type="ECO:0000256" key="3">
    <source>
        <dbReference type="ARBA" id="ARBA00022898"/>
    </source>
</evidence>
<dbReference type="PANTHER" id="PTHR43780">
    <property type="entry name" value="1-AMINOCYCLOPROPANE-1-CARBOXYLATE DEAMINASE-RELATED"/>
    <property type="match status" value="1"/>
</dbReference>
<keyword evidence="6" id="KW-1185">Reference proteome</keyword>
<dbReference type="InParanoid" id="A0A3N0V0K5"/>
<dbReference type="GO" id="GO:0019148">
    <property type="term" value="F:D-cysteine desulfhydrase activity"/>
    <property type="evidence" value="ECO:0007669"/>
    <property type="project" value="TreeGrafter"/>
</dbReference>
<organism evidence="5 6">
    <name type="scientific">Stagnimonas aquatica</name>
    <dbReference type="NCBI Taxonomy" id="2689987"/>
    <lineage>
        <taxon>Bacteria</taxon>
        <taxon>Pseudomonadati</taxon>
        <taxon>Pseudomonadota</taxon>
        <taxon>Gammaproteobacteria</taxon>
        <taxon>Nevskiales</taxon>
        <taxon>Nevskiaceae</taxon>
        <taxon>Stagnimonas</taxon>
    </lineage>
</organism>